<protein>
    <recommendedName>
        <fullName evidence="4">Prepilin-type N-terminal cleavage/methylation domain-containing protein</fullName>
    </recommendedName>
</protein>
<evidence type="ECO:0000313" key="3">
    <source>
        <dbReference type="Proteomes" id="UP000716322"/>
    </source>
</evidence>
<dbReference type="Pfam" id="PF16074">
    <property type="entry name" value="PilW"/>
    <property type="match status" value="1"/>
</dbReference>
<keyword evidence="1" id="KW-0472">Membrane</keyword>
<name>A0ABX0P5J0_9BURK</name>
<dbReference type="RefSeq" id="WP_166855566.1">
    <property type="nucleotide sequence ID" value="NZ_JAAQOM010000001.1"/>
</dbReference>
<evidence type="ECO:0008006" key="4">
    <source>
        <dbReference type="Google" id="ProtNLM"/>
    </source>
</evidence>
<keyword evidence="1" id="KW-0812">Transmembrane</keyword>
<evidence type="ECO:0000313" key="2">
    <source>
        <dbReference type="EMBL" id="NIA52215.1"/>
    </source>
</evidence>
<comment type="caution">
    <text evidence="2">The sequence shown here is derived from an EMBL/GenBank/DDBJ whole genome shotgun (WGS) entry which is preliminary data.</text>
</comment>
<sequence>MASTPLTVRRAAGFSLPELLVAVTMGLLIVVAMTTLFFHNSRAQAEIERANRQIENGRYAVDTLANDLRNAGFYGEFDPTTLATPAAVPDPCAATLAALKAMLPLHVQGFDVGDTLPSCVSDVRPGTTLIVVRHTRACVAGDPNCSANDPAGPLFQASLCGNSSELGSANPADWYALDVDTSQLQRHQRNCTSAAGSGTLAVTRRYQTHIYFVANNDQDGDGIPTLKRAELRNTDTGLRFVTVPLAEDIENVQFEYGIDTVGDGTVGLYTSAPANANGCGQPGCAAANWRNVVAVRLHVLARSPSATPGYTDTKTYALGTAADGSARTAGPFSDGRKRHVFQTVVSLSNPVGRKQP</sequence>
<dbReference type="Proteomes" id="UP000716322">
    <property type="component" value="Unassembled WGS sequence"/>
</dbReference>
<proteinExistence type="predicted"/>
<keyword evidence="3" id="KW-1185">Reference proteome</keyword>
<feature type="transmembrane region" description="Helical" evidence="1">
    <location>
        <begin position="20"/>
        <end position="39"/>
    </location>
</feature>
<dbReference type="EMBL" id="JAAQOM010000001">
    <property type="protein sequence ID" value="NIA52215.1"/>
    <property type="molecule type" value="Genomic_DNA"/>
</dbReference>
<accession>A0ABX0P5J0</accession>
<dbReference type="PROSITE" id="PS00409">
    <property type="entry name" value="PROKAR_NTER_METHYL"/>
    <property type="match status" value="1"/>
</dbReference>
<evidence type="ECO:0000256" key="1">
    <source>
        <dbReference type="SAM" id="Phobius"/>
    </source>
</evidence>
<dbReference type="InterPro" id="IPR032092">
    <property type="entry name" value="PilW"/>
</dbReference>
<dbReference type="InterPro" id="IPR012902">
    <property type="entry name" value="N_methyl_site"/>
</dbReference>
<organism evidence="2 3">
    <name type="scientific">Telluria antibiotica</name>
    <dbReference type="NCBI Taxonomy" id="2717319"/>
    <lineage>
        <taxon>Bacteria</taxon>
        <taxon>Pseudomonadati</taxon>
        <taxon>Pseudomonadota</taxon>
        <taxon>Betaproteobacteria</taxon>
        <taxon>Burkholderiales</taxon>
        <taxon>Oxalobacteraceae</taxon>
        <taxon>Telluria group</taxon>
        <taxon>Telluria</taxon>
    </lineage>
</organism>
<reference evidence="2 3" key="1">
    <citation type="submission" date="2020-03" db="EMBL/GenBank/DDBJ databases">
        <title>Genome sequence of strain Massilia sp. TW-1.</title>
        <authorList>
            <person name="Chaudhary D.K."/>
        </authorList>
    </citation>
    <scope>NUCLEOTIDE SEQUENCE [LARGE SCALE GENOMIC DNA]</scope>
    <source>
        <strain evidence="2 3">TW-1</strain>
    </source>
</reference>
<gene>
    <name evidence="2" type="ORF">HAV22_00920</name>
</gene>
<keyword evidence="1" id="KW-1133">Transmembrane helix</keyword>